<dbReference type="EMBL" id="RDQH01000333">
    <property type="protein sequence ID" value="RXH93921.1"/>
    <property type="molecule type" value="Genomic_DNA"/>
</dbReference>
<protein>
    <recommendedName>
        <fullName evidence="2">Calmodulin-binding domain-containing protein</fullName>
    </recommendedName>
</protein>
<dbReference type="AlphaFoldDB" id="A0A498JKR4"/>
<organism evidence="3 4">
    <name type="scientific">Malus domestica</name>
    <name type="common">Apple</name>
    <name type="synonym">Pyrus malus</name>
    <dbReference type="NCBI Taxonomy" id="3750"/>
    <lineage>
        <taxon>Eukaryota</taxon>
        <taxon>Viridiplantae</taxon>
        <taxon>Streptophyta</taxon>
        <taxon>Embryophyta</taxon>
        <taxon>Tracheophyta</taxon>
        <taxon>Spermatophyta</taxon>
        <taxon>Magnoliopsida</taxon>
        <taxon>eudicotyledons</taxon>
        <taxon>Gunneridae</taxon>
        <taxon>Pentapetalae</taxon>
        <taxon>rosids</taxon>
        <taxon>fabids</taxon>
        <taxon>Rosales</taxon>
        <taxon>Rosaceae</taxon>
        <taxon>Amygdaloideae</taxon>
        <taxon>Maleae</taxon>
        <taxon>Malus</taxon>
    </lineage>
</organism>
<feature type="compositionally biased region" description="Basic residues" evidence="1">
    <location>
        <begin position="43"/>
        <end position="52"/>
    </location>
</feature>
<feature type="compositionally biased region" description="Basic and acidic residues" evidence="1">
    <location>
        <begin position="349"/>
        <end position="358"/>
    </location>
</feature>
<proteinExistence type="predicted"/>
<reference evidence="3 4" key="1">
    <citation type="submission" date="2018-10" db="EMBL/GenBank/DDBJ databases">
        <title>A high-quality apple genome assembly.</title>
        <authorList>
            <person name="Hu J."/>
        </authorList>
    </citation>
    <scope>NUCLEOTIDE SEQUENCE [LARGE SCALE GENOMIC DNA]</scope>
    <source>
        <strain evidence="4">cv. HFTH1</strain>
        <tissue evidence="3">Young leaf</tissue>
    </source>
</reference>
<accession>A0A498JKR4</accession>
<feature type="compositionally biased region" description="Acidic residues" evidence="1">
    <location>
        <begin position="611"/>
        <end position="631"/>
    </location>
</feature>
<feature type="compositionally biased region" description="Polar residues" evidence="1">
    <location>
        <begin position="82"/>
        <end position="112"/>
    </location>
</feature>
<keyword evidence="4" id="KW-1185">Reference proteome</keyword>
<name>A0A498JKR4_MALDO</name>
<dbReference type="Pfam" id="PF07839">
    <property type="entry name" value="CaM_binding"/>
    <property type="match status" value="1"/>
</dbReference>
<evidence type="ECO:0000313" key="3">
    <source>
        <dbReference type="EMBL" id="RXH93921.1"/>
    </source>
</evidence>
<gene>
    <name evidence="3" type="ORF">DVH24_015988</name>
</gene>
<sequence length="912" mass="101465">MVQRKVPNKLGIQADHDKFEKRFSSLKTSSQFQDGKHRGADLKKKKMKKARSIKLSDVESLRSSPLRKNLSQPGRPPPQPLNVPNTAASPQKQPLTKTTYGSPNYMKPTSCSHARKDQNRKNSGSSKLGSASSKPERSLARTSGLQLVRTLMKSPSFKPVRASAKKTSRVALCADVNVQRATCSSTLKDTKFPDYLTISPGGTEAEGTSIMKVCPYTYCSLNGHHHSPVLPLKSFLSARRRSLKTQKMMKLQALSPHGAKRSNDGIKEIDLQKMLFDENEKIAEKEAALDFFVEFYATNEEDGTEAIGRKAGADFVGEQEVYEGPAFPNDASDEAETENYANNLVVENPSDRSPHSESESEAESFEEFPEEDQKEDADEDYGPQSDQEDNSTGSCLKKSDSEDLSSTEVDYSSSESIDMEWEEGQFATTVLGDYESVPNAGCSTKIQDTDKQEESQINSDAMKGNSDNMIQDYYGVLQNDGDVSEQDVIKQNFEIQESEQEYERWSYDQLSYTEDSFEGGSELSETDCIEISSTEEPTEELTGTGEDIQEQNECFEAEDHEIGSHLGHVESNYTIVETDEASENQPNNTFHEDETSTLTGDRISIPSQDSCDTDDAETDEGCNGSPDEENSETNQNVATGDFGLEPGLPTGVPENQMEATEQIGDVKPSPEIQLSDSVHDASEADEDAVKVDDYDNGKKTEPYQHNDIAEDGNLSKGKYTKPKISCSNESEDQSDLRLKKSDIFGNNTGEPDNMEVENNSEPEATKNFNTANNSISPGMKRKFSEAASNFDQELPNTYNYWKRIKCKKLNMDGVEQRKFNPREPNYLPLVPDPEPEKVDLRHQIIDNKKNTDEWMLDYALQQAVTKLAPARKKKVALLVAAFETVMPAPKVEKHLRHTSTGFSHARPMQACS</sequence>
<evidence type="ECO:0000259" key="2">
    <source>
        <dbReference type="SMART" id="SM01054"/>
    </source>
</evidence>
<feature type="compositionally biased region" description="Low complexity" evidence="1">
    <location>
        <begin position="123"/>
        <end position="133"/>
    </location>
</feature>
<feature type="compositionally biased region" description="Basic and acidic residues" evidence="1">
    <location>
        <begin position="677"/>
        <end position="708"/>
    </location>
</feature>
<evidence type="ECO:0000313" key="4">
    <source>
        <dbReference type="Proteomes" id="UP000290289"/>
    </source>
</evidence>
<feature type="compositionally biased region" description="Low complexity" evidence="1">
    <location>
        <begin position="529"/>
        <end position="546"/>
    </location>
</feature>
<dbReference type="GO" id="GO:0005516">
    <property type="term" value="F:calmodulin binding"/>
    <property type="evidence" value="ECO:0007669"/>
    <property type="project" value="InterPro"/>
</dbReference>
<feature type="region of interest" description="Disordered" evidence="1">
    <location>
        <begin position="346"/>
        <end position="466"/>
    </location>
</feature>
<dbReference type="Proteomes" id="UP000290289">
    <property type="component" value="Chromosome 7"/>
</dbReference>
<feature type="domain" description="Calmodulin-binding" evidence="2">
    <location>
        <begin position="777"/>
        <end position="887"/>
    </location>
</feature>
<feature type="compositionally biased region" description="Polar residues" evidence="1">
    <location>
        <begin position="455"/>
        <end position="466"/>
    </location>
</feature>
<feature type="region of interest" description="Disordered" evidence="1">
    <location>
        <begin position="515"/>
        <end position="551"/>
    </location>
</feature>
<feature type="region of interest" description="Disordered" evidence="1">
    <location>
        <begin position="578"/>
        <end position="760"/>
    </location>
</feature>
<comment type="caution">
    <text evidence="3">The sequence shown here is derived from an EMBL/GenBank/DDBJ whole genome shotgun (WGS) entry which is preliminary data.</text>
</comment>
<feature type="region of interest" description="Disordered" evidence="1">
    <location>
        <begin position="24"/>
        <end position="142"/>
    </location>
</feature>
<dbReference type="SMART" id="SM01054">
    <property type="entry name" value="CaM_binding"/>
    <property type="match status" value="1"/>
</dbReference>
<dbReference type="PANTHER" id="PTHR33923">
    <property type="entry name" value="CALMODULIN-BINDING PROTEIN-RELATED"/>
    <property type="match status" value="1"/>
</dbReference>
<dbReference type="STRING" id="3750.A0A498JKR4"/>
<dbReference type="InterPro" id="IPR044681">
    <property type="entry name" value="PICBP-like"/>
</dbReference>
<dbReference type="PANTHER" id="PTHR33923:SF2">
    <property type="entry name" value="CALMODULIN-BINDING PROTEIN-RELATED"/>
    <property type="match status" value="1"/>
</dbReference>
<evidence type="ECO:0000256" key="1">
    <source>
        <dbReference type="SAM" id="MobiDB-lite"/>
    </source>
</evidence>
<dbReference type="InterPro" id="IPR012417">
    <property type="entry name" value="CaM-bd_dom_pln"/>
</dbReference>
<feature type="compositionally biased region" description="Low complexity" evidence="1">
    <location>
        <begin position="406"/>
        <end position="416"/>
    </location>
</feature>
<feature type="compositionally biased region" description="Acidic residues" evidence="1">
    <location>
        <begin position="359"/>
        <end position="389"/>
    </location>
</feature>